<reference evidence="1 2" key="1">
    <citation type="journal article" date="2018" name="Int. J. Syst. Evol. Microbiol.">
        <title>Zhouia spongiae sp. nov., isolated from a marine sponge.</title>
        <authorList>
            <person name="Zhuang L."/>
            <person name="Lin B."/>
            <person name="Qin F."/>
            <person name="Luo L."/>
        </authorList>
    </citation>
    <scope>NUCLEOTIDE SEQUENCE [LARGE SCALE GENOMIC DNA]</scope>
    <source>
        <strain evidence="1 2">HN-Y44</strain>
    </source>
</reference>
<dbReference type="EMBL" id="CP094326">
    <property type="protein sequence ID" value="UNY98468.1"/>
    <property type="molecule type" value="Genomic_DNA"/>
</dbReference>
<sequence length="126" mass="14528">MKRIFWLLVFIPFVFNSCEDEEDDVTTAQMTGEYEGYFDRDGVKSGVTLFISEKSFSGTSAQVKFPAICNGTYRLNGKTIEFVNECPWTAEFDWTLILSGKWSYRIEGNSLHLENSLGDFYMLEKK</sequence>
<keyword evidence="2" id="KW-1185">Reference proteome</keyword>
<accession>A0ABY3YL94</accession>
<dbReference type="Proteomes" id="UP000829476">
    <property type="component" value="Chromosome"/>
</dbReference>
<gene>
    <name evidence="1" type="ORF">MQE36_15480</name>
</gene>
<dbReference type="RefSeq" id="WP_242936874.1">
    <property type="nucleotide sequence ID" value="NZ_CP094326.1"/>
</dbReference>
<evidence type="ECO:0000313" key="2">
    <source>
        <dbReference type="Proteomes" id="UP000829476"/>
    </source>
</evidence>
<evidence type="ECO:0008006" key="3">
    <source>
        <dbReference type="Google" id="ProtNLM"/>
    </source>
</evidence>
<protein>
    <recommendedName>
        <fullName evidence="3">Lipocalin-like domain-containing protein</fullName>
    </recommendedName>
</protein>
<evidence type="ECO:0000313" key="1">
    <source>
        <dbReference type="EMBL" id="UNY98468.1"/>
    </source>
</evidence>
<proteinExistence type="predicted"/>
<organism evidence="1 2">
    <name type="scientific">Zhouia spongiae</name>
    <dbReference type="NCBI Taxonomy" id="2202721"/>
    <lineage>
        <taxon>Bacteria</taxon>
        <taxon>Pseudomonadati</taxon>
        <taxon>Bacteroidota</taxon>
        <taxon>Flavobacteriia</taxon>
        <taxon>Flavobacteriales</taxon>
        <taxon>Flavobacteriaceae</taxon>
        <taxon>Zhouia</taxon>
    </lineage>
</organism>
<name>A0ABY3YL94_9FLAO</name>